<proteinExistence type="predicted"/>
<dbReference type="InterPro" id="IPR027550">
    <property type="entry name" value="MSEP-CTERM"/>
</dbReference>
<feature type="transmembrane region" description="Helical" evidence="1">
    <location>
        <begin position="351"/>
        <end position="372"/>
    </location>
</feature>
<feature type="transmembrane region" description="Helical" evidence="1">
    <location>
        <begin position="310"/>
        <end position="330"/>
    </location>
</feature>
<evidence type="ECO:0000256" key="1">
    <source>
        <dbReference type="SAM" id="Phobius"/>
    </source>
</evidence>
<dbReference type="RefSeq" id="WP_176898410.1">
    <property type="nucleotide sequence ID" value="NZ_JABKAV010000008.1"/>
</dbReference>
<dbReference type="PROSITE" id="PS51468">
    <property type="entry name" value="VIT"/>
    <property type="match status" value="1"/>
</dbReference>
<feature type="transmembrane region" description="Helical" evidence="1">
    <location>
        <begin position="284"/>
        <end position="304"/>
    </location>
</feature>
<feature type="transmembrane region" description="Helical" evidence="1">
    <location>
        <begin position="9"/>
        <end position="27"/>
    </location>
</feature>
<feature type="transmembrane region" description="Helical" evidence="1">
    <location>
        <begin position="112"/>
        <end position="136"/>
    </location>
</feature>
<gene>
    <name evidence="3" type="ORF">HW556_04595</name>
</gene>
<comment type="caution">
    <text evidence="3">The sequence shown here is derived from an EMBL/GenBank/DDBJ whole genome shotgun (WGS) entry which is preliminary data.</text>
</comment>
<feature type="transmembrane region" description="Helical" evidence="1">
    <location>
        <begin position="42"/>
        <end position="62"/>
    </location>
</feature>
<keyword evidence="1" id="KW-1133">Transmembrane helix</keyword>
<feature type="transmembrane region" description="Helical" evidence="1">
    <location>
        <begin position="148"/>
        <end position="169"/>
    </location>
</feature>
<organism evidence="3 4">
    <name type="scientific">Hymenobacter terrestris</name>
    <dbReference type="NCBI Taxonomy" id="2748310"/>
    <lineage>
        <taxon>Bacteria</taxon>
        <taxon>Pseudomonadati</taxon>
        <taxon>Bacteroidota</taxon>
        <taxon>Cytophagia</taxon>
        <taxon>Cytophagales</taxon>
        <taxon>Hymenobacteraceae</taxon>
        <taxon>Hymenobacter</taxon>
    </lineage>
</organism>
<protein>
    <submittedName>
        <fullName evidence="3">MSEP-CTERM sorting domain-containing protein</fullName>
    </submittedName>
</protein>
<sequence>MRTLLNPRWLWLLNTLPVALLLLFFWAEYNVIQSLLEPASRLAWHWLGAVLLGLSVVHAAYARWLAARRRQLSTGYALGALGIYIVGLYVYGTQLQQLFPSAVPRWMVPADLPLYAGTFLMPTLAHAAAVLVLCLTPENREFKVLPNFGAALAVPAVWYLFAQLVMPMWHYGSGPVAQHVLVVLLITGTLLFLLALSRGVYILARQRTATKTFRWVGLLLVAGVLPLLGLAINNGDLRMGGSGWSESGIFGDFSGPWWYGLAVLNAALLLCPNPAGSHARLVLFLGRAALFGYTLYFFLVFLPFLPLSVVAVAALGAGFLLLAPLVLFIVHVRVLSQDYARLRPRFGRRSLLMGLLAAGAVLPLAVAGQYVWHRATLHRALDYVYLPEYFQPMATVDTAALSVVLGTVRHHKTNRGTSITGARLPYLSSFYNWLVLDNLTLPESKLELLEEVFLAATPANQPRPETEIPADLTQADGQPGPTAPSLPRLTKLAARSRYDARQQAWVSWVDLTILNPDSADIAEYTTQLTLPAGCFVSNYYLDMEGRREFGILAEKRAATWIYRQIRNENRDPGLLTYKYGNELELRVFPFAAGEVRRTGLELLHPEPLTLQLDGQLVQLGEARRGATLPAEVNLLSAGATYLSAAQKAALPVVRRQPYYHFLVDNSVGQQGAWSTYRDMMATAVRSPGLDEKTTKYSLVGSRTTSLRWPEVSPGETRMPVEGGFYLDRAIRQTLVRAAETPVPRYPVLVVVSADFERAILPTDFADLRHAFPESALFYELRPDGRFVAHSLLRDPAAPLDTLAAPAAASPVVAWPYAKNATTYLPANGQPDLVLSNMPVSTKQPTTLATRNWRSGVALQAQWRHQLHHPETGAAAGHQLVEASFRTGLLTPLTAYLALENDAQKAALRRKQAELLNGHAALEAAEDQRMSEPSNWLLLALLGAALAGRGWWRHRRLGPAAA</sequence>
<keyword evidence="1" id="KW-0472">Membrane</keyword>
<dbReference type="Pfam" id="PF08487">
    <property type="entry name" value="VIT"/>
    <property type="match status" value="1"/>
</dbReference>
<keyword evidence="1" id="KW-0812">Transmembrane</keyword>
<feature type="transmembrane region" description="Helical" evidence="1">
    <location>
        <begin position="74"/>
        <end position="92"/>
    </location>
</feature>
<dbReference type="EMBL" id="JABKAV010000008">
    <property type="protein sequence ID" value="NVO84151.1"/>
    <property type="molecule type" value="Genomic_DNA"/>
</dbReference>
<dbReference type="InterPro" id="IPR013694">
    <property type="entry name" value="VIT"/>
</dbReference>
<feature type="transmembrane region" description="Helical" evidence="1">
    <location>
        <begin position="255"/>
        <end position="272"/>
    </location>
</feature>
<evidence type="ECO:0000313" key="4">
    <source>
        <dbReference type="Proteomes" id="UP000626554"/>
    </source>
</evidence>
<dbReference type="NCBIfam" id="TIGR04286">
    <property type="entry name" value="MSEP-CTERM"/>
    <property type="match status" value="1"/>
</dbReference>
<feature type="transmembrane region" description="Helical" evidence="1">
    <location>
        <begin position="215"/>
        <end position="235"/>
    </location>
</feature>
<reference evidence="3 4" key="1">
    <citation type="submission" date="2020-05" db="EMBL/GenBank/DDBJ databases">
        <title>Hymenobacter terrestris sp. nov. and Hymenobacter lapidiphilus sp. nov., isolated from regoliths in Antarctica.</title>
        <authorList>
            <person name="Sedlacek I."/>
            <person name="Pantucek R."/>
            <person name="Zeman M."/>
            <person name="Holochova P."/>
            <person name="Kralova S."/>
            <person name="Stankova E."/>
            <person name="Sedo O."/>
            <person name="Micenkova L."/>
            <person name="Svec P."/>
            <person name="Gupta V."/>
            <person name="Sood U."/>
            <person name="Korpole U.S."/>
            <person name="Lal R."/>
        </authorList>
    </citation>
    <scope>NUCLEOTIDE SEQUENCE [LARGE SCALE GENOMIC DNA]</scope>
    <source>
        <strain evidence="3 4">P5252</strain>
    </source>
</reference>
<accession>A0ABX2Q2A8</accession>
<feature type="domain" description="VIT" evidence="2">
    <location>
        <begin position="475"/>
        <end position="604"/>
    </location>
</feature>
<dbReference type="Proteomes" id="UP000626554">
    <property type="component" value="Unassembled WGS sequence"/>
</dbReference>
<evidence type="ECO:0000313" key="3">
    <source>
        <dbReference type="EMBL" id="NVO84151.1"/>
    </source>
</evidence>
<keyword evidence="4" id="KW-1185">Reference proteome</keyword>
<evidence type="ECO:0000259" key="2">
    <source>
        <dbReference type="PROSITE" id="PS51468"/>
    </source>
</evidence>
<name>A0ABX2Q2A8_9BACT</name>
<feature type="transmembrane region" description="Helical" evidence="1">
    <location>
        <begin position="181"/>
        <end position="203"/>
    </location>
</feature>